<dbReference type="Proteomes" id="UP000479335">
    <property type="component" value="Unassembled WGS sequence"/>
</dbReference>
<organism evidence="1 2">
    <name type="scientific">Duganella flavida</name>
    <dbReference type="NCBI Taxonomy" id="2692175"/>
    <lineage>
        <taxon>Bacteria</taxon>
        <taxon>Pseudomonadati</taxon>
        <taxon>Pseudomonadota</taxon>
        <taxon>Betaproteobacteria</taxon>
        <taxon>Burkholderiales</taxon>
        <taxon>Oxalobacteraceae</taxon>
        <taxon>Telluria group</taxon>
        <taxon>Duganella</taxon>
    </lineage>
</organism>
<proteinExistence type="predicted"/>
<protein>
    <submittedName>
        <fullName evidence="1">Uncharacterized protein</fullName>
    </submittedName>
</protein>
<evidence type="ECO:0000313" key="1">
    <source>
        <dbReference type="EMBL" id="MYM23962.1"/>
    </source>
</evidence>
<dbReference type="RefSeq" id="WP_161007427.1">
    <property type="nucleotide sequence ID" value="NZ_WWCN01000008.1"/>
</dbReference>
<sequence>MISITNAASVQATHAASREAPFFGTVARPSLRDSYISVADAQESAGVRQSIVDDMDTIS</sequence>
<dbReference type="EMBL" id="WWCN01000008">
    <property type="protein sequence ID" value="MYM23962.1"/>
    <property type="molecule type" value="Genomic_DNA"/>
</dbReference>
<gene>
    <name evidence="1" type="ORF">GTP46_15025</name>
</gene>
<name>A0A6L8KDP6_9BURK</name>
<keyword evidence="2" id="KW-1185">Reference proteome</keyword>
<dbReference type="AlphaFoldDB" id="A0A6L8KDP6"/>
<reference evidence="1 2" key="1">
    <citation type="submission" date="2019-12" db="EMBL/GenBank/DDBJ databases">
        <title>Novel species isolated from a subtropical stream in China.</title>
        <authorList>
            <person name="Lu H."/>
        </authorList>
    </citation>
    <scope>NUCLEOTIDE SEQUENCE [LARGE SCALE GENOMIC DNA]</scope>
    <source>
        <strain evidence="1 2">FT135W</strain>
    </source>
</reference>
<accession>A0A6L8KDP6</accession>
<evidence type="ECO:0000313" key="2">
    <source>
        <dbReference type="Proteomes" id="UP000479335"/>
    </source>
</evidence>
<comment type="caution">
    <text evidence="1">The sequence shown here is derived from an EMBL/GenBank/DDBJ whole genome shotgun (WGS) entry which is preliminary data.</text>
</comment>